<dbReference type="AlphaFoldDB" id="F2K626"/>
<sequence>MWRGGFIPVGREAAPSFRQSHRMCRLYGGYAPEREQAPSPQGVVGVLQVDFGFENLLYSSACLLALVSGQGFRSPTENNDFAPQNENSGKIADIHFMAVARGRPLGLPGLVILGLRTRA</sequence>
<proteinExistence type="predicted"/>
<reference key="2">
    <citation type="submission" date="2011-03" db="EMBL/GenBank/DDBJ databases">
        <title>Complete Genome Sequence of a beneficial plant roots-associated bacterium Pseudomonas brassicacearum.</title>
        <authorList>
            <person name="Ortet P."/>
            <person name="Barakat M."/>
            <person name="Lalaouna D."/>
            <person name="Fochesato S."/>
            <person name="Barbe V."/>
            <person name="Santaella C."/>
            <person name="Heulin T."/>
            <person name="Achouak W."/>
        </authorList>
    </citation>
    <scope>NUCLEOTIDE SEQUENCE</scope>
    <source>
        <strain>NFM421</strain>
    </source>
</reference>
<dbReference type="STRING" id="994484.PSEBR_m1662"/>
<evidence type="ECO:0000313" key="2">
    <source>
        <dbReference type="Proteomes" id="UP000006692"/>
    </source>
</evidence>
<dbReference type="EMBL" id="CP002585">
    <property type="protein sequence ID" value="AEA71753.1"/>
    <property type="molecule type" value="Genomic_DNA"/>
</dbReference>
<organism evidence="1 2">
    <name type="scientific">Pseudomonas brassicacearum (strain NFM421)</name>
    <dbReference type="NCBI Taxonomy" id="994484"/>
    <lineage>
        <taxon>Bacteria</taxon>
        <taxon>Pseudomonadati</taxon>
        <taxon>Pseudomonadota</taxon>
        <taxon>Gammaproteobacteria</taxon>
        <taxon>Pseudomonadales</taxon>
        <taxon>Pseudomonadaceae</taxon>
        <taxon>Pseudomonas</taxon>
    </lineage>
</organism>
<protein>
    <submittedName>
        <fullName evidence="1">Uncharacterized protein</fullName>
    </submittedName>
</protein>
<gene>
    <name evidence="1" type="ORF">PSEBR_m1662</name>
</gene>
<dbReference type="KEGG" id="pba:PSEBR_m1662"/>
<dbReference type="HOGENOM" id="CLU_2059352_0_0_6"/>
<evidence type="ECO:0000313" key="1">
    <source>
        <dbReference type="EMBL" id="AEA71753.1"/>
    </source>
</evidence>
<accession>F2K626</accession>
<name>F2K626_PSEBN</name>
<dbReference type="Proteomes" id="UP000006692">
    <property type="component" value="Chromosome"/>
</dbReference>
<reference evidence="1 2" key="1">
    <citation type="journal article" date="2011" name="J. Bacteriol.">
        <title>Complete genome sequence of a beneficial plant root-associated bacterium, Pseudomonas brassicacearum.</title>
        <authorList>
            <person name="Ortet P."/>
            <person name="Barakat M."/>
            <person name="Lalaouna D."/>
            <person name="Fochesato S."/>
            <person name="Barbe V."/>
            <person name="Vacherie B."/>
            <person name="Santaella C."/>
            <person name="Heulin T."/>
            <person name="Achouak W."/>
        </authorList>
    </citation>
    <scope>NUCLEOTIDE SEQUENCE [LARGE SCALE GENOMIC DNA]</scope>
    <source>
        <strain evidence="1 2">NFM421</strain>
    </source>
</reference>